<dbReference type="InterPro" id="IPR036093">
    <property type="entry name" value="NAC_dom_sf"/>
</dbReference>
<evidence type="ECO:0000313" key="7">
    <source>
        <dbReference type="EMBL" id="KAJ4965615.1"/>
    </source>
</evidence>
<dbReference type="GO" id="GO:0003677">
    <property type="term" value="F:DNA binding"/>
    <property type="evidence" value="ECO:0007669"/>
    <property type="project" value="UniProtKB-KW"/>
</dbReference>
<dbReference type="Pfam" id="PF02365">
    <property type="entry name" value="NAM"/>
    <property type="match status" value="1"/>
</dbReference>
<evidence type="ECO:0000256" key="4">
    <source>
        <dbReference type="ARBA" id="ARBA00023163"/>
    </source>
</evidence>
<gene>
    <name evidence="7" type="ORF">NE237_017464</name>
</gene>
<proteinExistence type="predicted"/>
<keyword evidence="4" id="KW-0804">Transcription</keyword>
<dbReference type="PROSITE" id="PS51005">
    <property type="entry name" value="NAC"/>
    <property type="match status" value="1"/>
</dbReference>
<comment type="caution">
    <text evidence="7">The sequence shown here is derived from an EMBL/GenBank/DDBJ whole genome shotgun (WGS) entry which is preliminary data.</text>
</comment>
<keyword evidence="5" id="KW-0539">Nucleus</keyword>
<evidence type="ECO:0000256" key="3">
    <source>
        <dbReference type="ARBA" id="ARBA00023125"/>
    </source>
</evidence>
<protein>
    <recommendedName>
        <fullName evidence="6">NAC domain-containing protein</fullName>
    </recommendedName>
</protein>
<feature type="domain" description="NAC" evidence="6">
    <location>
        <begin position="16"/>
        <end position="179"/>
    </location>
</feature>
<organism evidence="7 8">
    <name type="scientific">Protea cynaroides</name>
    <dbReference type="NCBI Taxonomy" id="273540"/>
    <lineage>
        <taxon>Eukaryota</taxon>
        <taxon>Viridiplantae</taxon>
        <taxon>Streptophyta</taxon>
        <taxon>Embryophyta</taxon>
        <taxon>Tracheophyta</taxon>
        <taxon>Spermatophyta</taxon>
        <taxon>Magnoliopsida</taxon>
        <taxon>Proteales</taxon>
        <taxon>Proteaceae</taxon>
        <taxon>Protea</taxon>
    </lineage>
</organism>
<dbReference type="SUPFAM" id="SSF101941">
    <property type="entry name" value="NAC domain"/>
    <property type="match status" value="1"/>
</dbReference>
<dbReference type="Gene3D" id="2.170.150.80">
    <property type="entry name" value="NAC domain"/>
    <property type="match status" value="1"/>
</dbReference>
<evidence type="ECO:0000259" key="6">
    <source>
        <dbReference type="PROSITE" id="PS51005"/>
    </source>
</evidence>
<evidence type="ECO:0000256" key="1">
    <source>
        <dbReference type="ARBA" id="ARBA00004123"/>
    </source>
</evidence>
<keyword evidence="8" id="KW-1185">Reference proteome</keyword>
<dbReference type="AlphaFoldDB" id="A0A9Q0K843"/>
<dbReference type="InterPro" id="IPR003441">
    <property type="entry name" value="NAC-dom"/>
</dbReference>
<keyword evidence="2" id="KW-0805">Transcription regulation</keyword>
<dbReference type="GO" id="GO:0005634">
    <property type="term" value="C:nucleus"/>
    <property type="evidence" value="ECO:0007669"/>
    <property type="project" value="UniProtKB-SubCell"/>
</dbReference>
<sequence length="267" mass="30404">MGNPNPNNVKATPISFPPGIRFYPTEEQLLCYYLSKKNSCDKHHEHDLCIPSSSHIEISPFGIDMIQEVDLYDYDPWDLPDIARFCYGRGGSKKHWFCFTAKMSSKRVKRKARGGFWKRRGTARDVVGGKEGSVLGKRNTYVFYHRNSSRTMKTDWILHEYALVDNLKDSFTLCRVFFKSCPGNKISEHVPSSCTDKIIAAMHDNDVDVLYKQHSVASASGIGDVLVHTDTSVGTENEIQRLPMNSIGVLAGEHHFPRLILWIREIH</sequence>
<evidence type="ECO:0000256" key="2">
    <source>
        <dbReference type="ARBA" id="ARBA00023015"/>
    </source>
</evidence>
<comment type="subcellular location">
    <subcellularLocation>
        <location evidence="1">Nucleus</location>
    </subcellularLocation>
</comment>
<accession>A0A9Q0K843</accession>
<dbReference type="PANTHER" id="PTHR31989">
    <property type="entry name" value="NAC DOMAIN-CONTAINING PROTEIN 82-RELATED"/>
    <property type="match status" value="1"/>
</dbReference>
<keyword evidence="3" id="KW-0238">DNA-binding</keyword>
<dbReference type="GO" id="GO:0006355">
    <property type="term" value="P:regulation of DNA-templated transcription"/>
    <property type="evidence" value="ECO:0007669"/>
    <property type="project" value="InterPro"/>
</dbReference>
<dbReference type="Proteomes" id="UP001141806">
    <property type="component" value="Unassembled WGS sequence"/>
</dbReference>
<name>A0A9Q0K843_9MAGN</name>
<dbReference type="EMBL" id="JAMYWD010000007">
    <property type="protein sequence ID" value="KAJ4965615.1"/>
    <property type="molecule type" value="Genomic_DNA"/>
</dbReference>
<reference evidence="7" key="1">
    <citation type="journal article" date="2023" name="Plant J.">
        <title>The genome of the king protea, Protea cynaroides.</title>
        <authorList>
            <person name="Chang J."/>
            <person name="Duong T.A."/>
            <person name="Schoeman C."/>
            <person name="Ma X."/>
            <person name="Roodt D."/>
            <person name="Barker N."/>
            <person name="Li Z."/>
            <person name="Van de Peer Y."/>
            <person name="Mizrachi E."/>
        </authorList>
    </citation>
    <scope>NUCLEOTIDE SEQUENCE</scope>
    <source>
        <tissue evidence="7">Young leaves</tissue>
    </source>
</reference>
<evidence type="ECO:0000313" key="8">
    <source>
        <dbReference type="Proteomes" id="UP001141806"/>
    </source>
</evidence>
<dbReference type="OrthoDB" id="1674324at2759"/>
<evidence type="ECO:0000256" key="5">
    <source>
        <dbReference type="ARBA" id="ARBA00023242"/>
    </source>
</evidence>